<feature type="transmembrane region" description="Helical" evidence="1">
    <location>
        <begin position="281"/>
        <end position="301"/>
    </location>
</feature>
<keyword evidence="4" id="KW-1185">Reference proteome</keyword>
<evidence type="ECO:0000313" key="3">
    <source>
        <dbReference type="EMBL" id="CAE7464634.1"/>
    </source>
</evidence>
<dbReference type="EMBL" id="CAJNDS010002412">
    <property type="protein sequence ID" value="CAE7464634.1"/>
    <property type="molecule type" value="Genomic_DNA"/>
</dbReference>
<evidence type="ECO:0000256" key="1">
    <source>
        <dbReference type="SAM" id="Phobius"/>
    </source>
</evidence>
<feature type="transmembrane region" description="Helical" evidence="1">
    <location>
        <begin position="110"/>
        <end position="138"/>
    </location>
</feature>
<accession>A0A812S8T7</accession>
<feature type="transmembrane region" description="Helical" evidence="1">
    <location>
        <begin position="419"/>
        <end position="440"/>
    </location>
</feature>
<evidence type="ECO:0000313" key="4">
    <source>
        <dbReference type="Proteomes" id="UP000604046"/>
    </source>
</evidence>
<dbReference type="Pfam" id="PF00168">
    <property type="entry name" value="C2"/>
    <property type="match status" value="1"/>
</dbReference>
<feature type="transmembrane region" description="Helical" evidence="1">
    <location>
        <begin position="253"/>
        <end position="275"/>
    </location>
</feature>
<feature type="transmembrane region" description="Helical" evidence="1">
    <location>
        <begin position="452"/>
        <end position="472"/>
    </location>
</feature>
<protein>
    <submittedName>
        <fullName evidence="3">Cep76 protein</fullName>
    </submittedName>
</protein>
<dbReference type="Gene3D" id="2.60.40.150">
    <property type="entry name" value="C2 domain"/>
    <property type="match status" value="1"/>
</dbReference>
<feature type="domain" description="C2" evidence="2">
    <location>
        <begin position="1000"/>
        <end position="1123"/>
    </location>
</feature>
<comment type="caution">
    <text evidence="3">The sequence shown here is derived from an EMBL/GenBank/DDBJ whole genome shotgun (WGS) entry which is preliminary data.</text>
</comment>
<name>A0A812S8T7_9DINO</name>
<keyword evidence="1" id="KW-0472">Membrane</keyword>
<sequence>MDEEKAGLSAMADSGTTGTDQDVFDLEVDLEVPDEAHASGLTLKQVSSFMARMELTDPSMLRAVCCHDLLGGFGRVLRERDKSAYRLSKPVPSIGSFISHSWQSSMLLKILLLMLLHNGAPAATAGTLAATVATVFSASDLLPGYVRYSSEFQQEYEYAPWCLAAGLLVALLTFLFWRPKRKVFVDFVCIDQRTDEAKCLGIANVGAVLKNSTSLLVLYDSSIIKRLWCLYEMGAFMKSHEHLPEEALTMRPVFLAPLLSGMILCFIFVALLPLVNQSSPLTMALYAVLMVAPPIVFAVQIKTYASSVEAMRSELKSFVMQNATCSCCESNLCGEAGLCDRKLLTDCVQQWFGSIEEFEACVRSRVSQSLQSHLGQLPLTYSMVLCASTPFLWYRMGVLAGILLVGDLSQALAHGCRTLQWWLLVIPMLFTAAIDMAHLLRRRRCNNCWDAMVIVLTFSLVVVAGLGMTVLGGHLLPSVIPNPVHGNIISMTCTMAVAVLYYCLRPFIKDRFSGVSSDQKLDRDAELFESEGASRTTRPKIRPLGELWEAQGQKSLSTQASGLEVANAGGYVVLKGFAASLLPCLAQNQVLPAKKVATMASRSTQKNSRELRVVLASAAWADERDPLDWEDDKFPKMAERPAISSEETAGYHFGICALENVTQNDWEVFVAVQRTQPECVPWGLRRETSALAAAFSVLSPYFKADEAQFDQFKNRLHGNFQYTKGYKVRAGTRKKFSRMGMEQVYSKARLGAQTHPNLLAQFVTMDVWTVSKLQFNTLLGTARQSHALAVKVRGFIGQVYQHIGIKAAGQAQQQKGAATEEETQKKGFQIGNVFVQCLCSEIMRFDIALNNWQFLPKPELKDNTTKKKLRLGIPTGPKKGNDTFETEPSDPPIYSWARGGMFIYKGTKESLNNEVLTIEVLGQKGGQWAPQGKALVGLRGAIDYPIAVGVVKILTTAKNDYVQGAEPGLLASSGKWGPWINVLSSLLKVSGHMPRHFRAYGARMRELTMYYLVASVQHLVVTVNGADGLPVADPDYGSSNPFVRVKYDGTVEQSPVVMASLAPCWNHTFYIPVRFIDPCIYKDKAYKKNIFPEEMVIQALNTMGGIQGAMHVLRLSSYAMGSSSGVAPVSGDRWLRMLAGPIQQLVRAYCPDLWRWVDETSVPAHALSLHRAGRTFGVIQGLALSSLDNLEDQAFLATTARHLQELTERILDLMQAESEHSEDARPKFEDTGTDLGENVTEEKLLLTILETSSKMIFGGIRDTGESLRQVHCLALSLGRCCREELSCSSPHT</sequence>
<dbReference type="InterPro" id="IPR000008">
    <property type="entry name" value="C2_dom"/>
</dbReference>
<keyword evidence="1" id="KW-0812">Transmembrane</keyword>
<keyword evidence="1" id="KW-1133">Transmembrane helix</keyword>
<dbReference type="InterPro" id="IPR035892">
    <property type="entry name" value="C2_domain_sf"/>
</dbReference>
<feature type="transmembrane region" description="Helical" evidence="1">
    <location>
        <begin position="392"/>
        <end position="413"/>
    </location>
</feature>
<organism evidence="3 4">
    <name type="scientific">Symbiodinium natans</name>
    <dbReference type="NCBI Taxonomy" id="878477"/>
    <lineage>
        <taxon>Eukaryota</taxon>
        <taxon>Sar</taxon>
        <taxon>Alveolata</taxon>
        <taxon>Dinophyceae</taxon>
        <taxon>Suessiales</taxon>
        <taxon>Symbiodiniaceae</taxon>
        <taxon>Symbiodinium</taxon>
    </lineage>
</organism>
<reference evidence="3" key="1">
    <citation type="submission" date="2021-02" db="EMBL/GenBank/DDBJ databases">
        <authorList>
            <person name="Dougan E. K."/>
            <person name="Rhodes N."/>
            <person name="Thang M."/>
            <person name="Chan C."/>
        </authorList>
    </citation>
    <scope>NUCLEOTIDE SEQUENCE</scope>
</reference>
<dbReference type="CDD" id="cd00030">
    <property type="entry name" value="C2"/>
    <property type="match status" value="1"/>
</dbReference>
<dbReference type="SUPFAM" id="SSF49562">
    <property type="entry name" value="C2 domain (Calcium/lipid-binding domain, CaLB)"/>
    <property type="match status" value="1"/>
</dbReference>
<proteinExistence type="predicted"/>
<dbReference type="PROSITE" id="PS50004">
    <property type="entry name" value="C2"/>
    <property type="match status" value="1"/>
</dbReference>
<dbReference type="Proteomes" id="UP000604046">
    <property type="component" value="Unassembled WGS sequence"/>
</dbReference>
<evidence type="ECO:0000259" key="2">
    <source>
        <dbReference type="PROSITE" id="PS50004"/>
    </source>
</evidence>
<dbReference type="OrthoDB" id="2157530at2759"/>
<gene>
    <name evidence="3" type="primary">cep76</name>
    <name evidence="3" type="ORF">SNAT2548_LOCUS25945</name>
</gene>
<feature type="transmembrane region" description="Helical" evidence="1">
    <location>
        <begin position="158"/>
        <end position="177"/>
    </location>
</feature>